<organism evidence="3 4">
    <name type="scientific">Patella caerulea</name>
    <name type="common">Rayed Mediterranean limpet</name>
    <dbReference type="NCBI Taxonomy" id="87958"/>
    <lineage>
        <taxon>Eukaryota</taxon>
        <taxon>Metazoa</taxon>
        <taxon>Spiralia</taxon>
        <taxon>Lophotrochozoa</taxon>
        <taxon>Mollusca</taxon>
        <taxon>Gastropoda</taxon>
        <taxon>Patellogastropoda</taxon>
        <taxon>Patelloidea</taxon>
        <taxon>Patellidae</taxon>
        <taxon>Patella</taxon>
    </lineage>
</organism>
<dbReference type="Proteomes" id="UP001347796">
    <property type="component" value="Unassembled WGS sequence"/>
</dbReference>
<proteinExistence type="predicted"/>
<evidence type="ECO:0000256" key="1">
    <source>
        <dbReference type="SAM" id="SignalP"/>
    </source>
</evidence>
<feature type="domain" description="EF-hand" evidence="2">
    <location>
        <begin position="61"/>
        <end position="96"/>
    </location>
</feature>
<gene>
    <name evidence="3" type="ORF">SNE40_006224</name>
</gene>
<comment type="caution">
    <text evidence="3">The sequence shown here is derived from an EMBL/GenBank/DDBJ whole genome shotgun (WGS) entry which is preliminary data.</text>
</comment>
<feature type="chain" id="PRO_5042862482" description="EF-hand domain-containing protein" evidence="1">
    <location>
        <begin position="22"/>
        <end position="107"/>
    </location>
</feature>
<dbReference type="InterPro" id="IPR011992">
    <property type="entry name" value="EF-hand-dom_pair"/>
</dbReference>
<evidence type="ECO:0000259" key="2">
    <source>
        <dbReference type="PROSITE" id="PS50222"/>
    </source>
</evidence>
<evidence type="ECO:0000313" key="3">
    <source>
        <dbReference type="EMBL" id="KAK6186969.1"/>
    </source>
</evidence>
<reference evidence="3 4" key="1">
    <citation type="submission" date="2024-01" db="EMBL/GenBank/DDBJ databases">
        <title>The genome of the rayed Mediterranean limpet Patella caerulea (Linnaeus, 1758).</title>
        <authorList>
            <person name="Anh-Thu Weber A."/>
            <person name="Halstead-Nussloch G."/>
        </authorList>
    </citation>
    <scope>NUCLEOTIDE SEQUENCE [LARGE SCALE GENOMIC DNA]</scope>
    <source>
        <strain evidence="3">AATW-2023a</strain>
        <tissue evidence="3">Whole specimen</tissue>
    </source>
</reference>
<evidence type="ECO:0000313" key="4">
    <source>
        <dbReference type="Proteomes" id="UP001347796"/>
    </source>
</evidence>
<accession>A0AAN8K1W5</accession>
<dbReference type="PROSITE" id="PS50222">
    <property type="entry name" value="EF_HAND_2"/>
    <property type="match status" value="1"/>
</dbReference>
<dbReference type="InterPro" id="IPR002048">
    <property type="entry name" value="EF_hand_dom"/>
</dbReference>
<dbReference type="AlphaFoldDB" id="A0AAN8K1W5"/>
<name>A0AAN8K1W5_PATCE</name>
<protein>
    <recommendedName>
        <fullName evidence="2">EF-hand domain-containing protein</fullName>
    </recommendedName>
</protein>
<dbReference type="EMBL" id="JAZGQO010000005">
    <property type="protein sequence ID" value="KAK6186969.1"/>
    <property type="molecule type" value="Genomic_DNA"/>
</dbReference>
<dbReference type="GO" id="GO:0005509">
    <property type="term" value="F:calcium ion binding"/>
    <property type="evidence" value="ECO:0007669"/>
    <property type="project" value="InterPro"/>
</dbReference>
<keyword evidence="1" id="KW-0732">Signal</keyword>
<dbReference type="SUPFAM" id="SSF47473">
    <property type="entry name" value="EF-hand"/>
    <property type="match status" value="1"/>
</dbReference>
<dbReference type="Gene3D" id="1.10.238.10">
    <property type="entry name" value="EF-hand"/>
    <property type="match status" value="1"/>
</dbReference>
<feature type="signal peptide" evidence="1">
    <location>
        <begin position="1"/>
        <end position="21"/>
    </location>
</feature>
<keyword evidence="4" id="KW-1185">Reference proteome</keyword>
<sequence>MSRLLNITLLVVVVTVTSLYADDMWHRWAEFMQEHDLNKDGVINGDAEFANLRHFFLQEKIPETKVEEVLRNGDENGDMAIDPEEYRDIRIELLNTDHKDVAETIEI</sequence>